<dbReference type="Proteomes" id="UP001344658">
    <property type="component" value="Unassembled WGS sequence"/>
</dbReference>
<feature type="region of interest" description="Disordered" evidence="1">
    <location>
        <begin position="81"/>
        <end position="105"/>
    </location>
</feature>
<evidence type="ECO:0000313" key="3">
    <source>
        <dbReference type="Proteomes" id="UP001344658"/>
    </source>
</evidence>
<proteinExistence type="predicted"/>
<reference evidence="2 3" key="1">
    <citation type="submission" date="2023-12" db="EMBL/GenBank/DDBJ databases">
        <title>Streptomyces sp. V4-01.</title>
        <authorList>
            <person name="Somphong A."/>
            <person name="Phongsopitanun W."/>
        </authorList>
    </citation>
    <scope>NUCLEOTIDE SEQUENCE [LARGE SCALE GENOMIC DNA]</scope>
    <source>
        <strain evidence="2 3">V4-01</strain>
    </source>
</reference>
<name>A0ABU7PKT1_9ACTN</name>
<sequence length="105" mass="11009">MDELEALDRATARYEETEAEHDTARADTIAAIVAALRAGAGPTVVADRSPFKAAYVRRIAREHGIEPAAPGPKKLNAAMSKTNAAAQQATAAAQGLSDKIPQEGR</sequence>
<evidence type="ECO:0000256" key="1">
    <source>
        <dbReference type="SAM" id="MobiDB-lite"/>
    </source>
</evidence>
<keyword evidence="3" id="KW-1185">Reference proteome</keyword>
<comment type="caution">
    <text evidence="2">The sequence shown here is derived from an EMBL/GenBank/DDBJ whole genome shotgun (WGS) entry which is preliminary data.</text>
</comment>
<gene>
    <name evidence="2" type="ORF">V2S66_31280</name>
</gene>
<protein>
    <submittedName>
        <fullName evidence="2">Uncharacterized protein</fullName>
    </submittedName>
</protein>
<dbReference type="EMBL" id="JAZEWV010000046">
    <property type="protein sequence ID" value="MEE4546434.1"/>
    <property type="molecule type" value="Genomic_DNA"/>
</dbReference>
<evidence type="ECO:0000313" key="2">
    <source>
        <dbReference type="EMBL" id="MEE4546434.1"/>
    </source>
</evidence>
<accession>A0ABU7PKT1</accession>
<organism evidence="2 3">
    <name type="scientific">Actinacidiphila polyblastidii</name>
    <dbReference type="NCBI Taxonomy" id="3110430"/>
    <lineage>
        <taxon>Bacteria</taxon>
        <taxon>Bacillati</taxon>
        <taxon>Actinomycetota</taxon>
        <taxon>Actinomycetes</taxon>
        <taxon>Kitasatosporales</taxon>
        <taxon>Streptomycetaceae</taxon>
        <taxon>Actinacidiphila</taxon>
    </lineage>
</organism>
<feature type="compositionally biased region" description="Low complexity" evidence="1">
    <location>
        <begin position="84"/>
        <end position="94"/>
    </location>
</feature>
<feature type="region of interest" description="Disordered" evidence="1">
    <location>
        <begin position="1"/>
        <end position="23"/>
    </location>
</feature>
<dbReference type="RefSeq" id="WP_330800134.1">
    <property type="nucleotide sequence ID" value="NZ_JAZEWV010000046.1"/>
</dbReference>